<evidence type="ECO:0000256" key="1">
    <source>
        <dbReference type="SAM" id="MobiDB-lite"/>
    </source>
</evidence>
<feature type="region of interest" description="Disordered" evidence="1">
    <location>
        <begin position="69"/>
        <end position="126"/>
    </location>
</feature>
<reference evidence="2" key="1">
    <citation type="submission" date="2016-10" db="EMBL/GenBank/DDBJ databases">
        <title>Sequence of Gallionella enrichment culture.</title>
        <authorList>
            <person name="Poehlein A."/>
            <person name="Muehling M."/>
            <person name="Daniel R."/>
        </authorList>
    </citation>
    <scope>NUCLEOTIDE SEQUENCE</scope>
</reference>
<sequence>MLAQAPAGAGGEVQVAGAQHGARLRRPPEDGILRPVPGEDAAAVGQQEARQAEVAADGEETLLGLFGIGENEFPPQANDRHRAPSLTSTVAEPPCARGPKRMASARGRRSSRSMSRAMGRAPKAGS</sequence>
<feature type="region of interest" description="Disordered" evidence="1">
    <location>
        <begin position="1"/>
        <end position="37"/>
    </location>
</feature>
<dbReference type="EMBL" id="MLJW01007478">
    <property type="protein sequence ID" value="OIQ65256.1"/>
    <property type="molecule type" value="Genomic_DNA"/>
</dbReference>
<protein>
    <submittedName>
        <fullName evidence="2">Uncharacterized protein</fullName>
    </submittedName>
</protein>
<proteinExistence type="predicted"/>
<name>A0A1J5P3K6_9ZZZZ</name>
<organism evidence="2">
    <name type="scientific">mine drainage metagenome</name>
    <dbReference type="NCBI Taxonomy" id="410659"/>
    <lineage>
        <taxon>unclassified sequences</taxon>
        <taxon>metagenomes</taxon>
        <taxon>ecological metagenomes</taxon>
    </lineage>
</organism>
<gene>
    <name evidence="2" type="ORF">GALL_531890</name>
</gene>
<dbReference type="AlphaFoldDB" id="A0A1J5P3K6"/>
<feature type="compositionally biased region" description="Low complexity" evidence="1">
    <location>
        <begin position="1"/>
        <end position="21"/>
    </location>
</feature>
<feature type="compositionally biased region" description="Low complexity" evidence="1">
    <location>
        <begin position="112"/>
        <end position="126"/>
    </location>
</feature>
<accession>A0A1J5P3K6</accession>
<evidence type="ECO:0000313" key="2">
    <source>
        <dbReference type="EMBL" id="OIQ65256.1"/>
    </source>
</evidence>
<comment type="caution">
    <text evidence="2">The sequence shown here is derived from an EMBL/GenBank/DDBJ whole genome shotgun (WGS) entry which is preliminary data.</text>
</comment>